<dbReference type="InterPro" id="IPR003386">
    <property type="entry name" value="LACT/PDAT_acylTrfase"/>
</dbReference>
<sequence length="319" mass="36980">MSSNAPGVEFRIPGFGETYSVEYIDDSWAAYLMGNIAAYLIHVTDELTKWGYSRGKDIRAAPYDFRYAPHSQNQYFERLRHLVEETYTMNANTPVTLVAHSMGGIFGQYFLHTVSQKWKDKYINGFVAVNTPWKGTVMISNLYTSGYNWGITPLDREILRMQQRSWETGVLLLPQEDAWGESEILVRTPTRNYTARDYEDYFRDIEHPLGNELFDNIRHSSYDMDHPGVDTYCVYSYGTDTPEQLVYDEGEFPDGDATMMMGAGDGTVNLRSLEYCKQWIYNHNGHYVADVVTFKGIEHIDLLFHKDFLLFLKRIVMMK</sequence>
<name>A0AAD9N4H8_9ANNE</name>
<evidence type="ECO:0000313" key="1">
    <source>
        <dbReference type="EMBL" id="KAK2156832.1"/>
    </source>
</evidence>
<dbReference type="InterPro" id="IPR029058">
    <property type="entry name" value="AB_hydrolase_fold"/>
</dbReference>
<dbReference type="SUPFAM" id="SSF53474">
    <property type="entry name" value="alpha/beta-Hydrolases"/>
    <property type="match status" value="1"/>
</dbReference>
<organism evidence="1 2">
    <name type="scientific">Paralvinella palmiformis</name>
    <dbReference type="NCBI Taxonomy" id="53620"/>
    <lineage>
        <taxon>Eukaryota</taxon>
        <taxon>Metazoa</taxon>
        <taxon>Spiralia</taxon>
        <taxon>Lophotrochozoa</taxon>
        <taxon>Annelida</taxon>
        <taxon>Polychaeta</taxon>
        <taxon>Sedentaria</taxon>
        <taxon>Canalipalpata</taxon>
        <taxon>Terebellida</taxon>
        <taxon>Terebelliformia</taxon>
        <taxon>Alvinellidae</taxon>
        <taxon>Paralvinella</taxon>
    </lineage>
</organism>
<dbReference type="Pfam" id="PF02450">
    <property type="entry name" value="LCAT"/>
    <property type="match status" value="2"/>
</dbReference>
<dbReference type="Gene3D" id="3.40.50.1820">
    <property type="entry name" value="alpha/beta hydrolase"/>
    <property type="match status" value="1"/>
</dbReference>
<reference evidence="1" key="1">
    <citation type="journal article" date="2023" name="Mol. Biol. Evol.">
        <title>Third-Generation Sequencing Reveals the Adaptive Role of the Epigenome in Three Deep-Sea Polychaetes.</title>
        <authorList>
            <person name="Perez M."/>
            <person name="Aroh O."/>
            <person name="Sun Y."/>
            <person name="Lan Y."/>
            <person name="Juniper S.K."/>
            <person name="Young C.R."/>
            <person name="Angers B."/>
            <person name="Qian P.Y."/>
        </authorList>
    </citation>
    <scope>NUCLEOTIDE SEQUENCE</scope>
    <source>
        <strain evidence="1">P08H-3</strain>
    </source>
</reference>
<proteinExistence type="predicted"/>
<keyword evidence="2" id="KW-1185">Reference proteome</keyword>
<gene>
    <name evidence="1" type="ORF">LSH36_204g08009</name>
</gene>
<evidence type="ECO:0008006" key="3">
    <source>
        <dbReference type="Google" id="ProtNLM"/>
    </source>
</evidence>
<dbReference type="AlphaFoldDB" id="A0AAD9N4H8"/>
<dbReference type="GO" id="GO:0006629">
    <property type="term" value="P:lipid metabolic process"/>
    <property type="evidence" value="ECO:0007669"/>
    <property type="project" value="InterPro"/>
</dbReference>
<evidence type="ECO:0000313" key="2">
    <source>
        <dbReference type="Proteomes" id="UP001208570"/>
    </source>
</evidence>
<dbReference type="PANTHER" id="PTHR11440">
    <property type="entry name" value="LECITHIN-CHOLESTEROL ACYLTRANSFERASE-RELATED"/>
    <property type="match status" value="1"/>
</dbReference>
<comment type="caution">
    <text evidence="1">The sequence shown here is derived from an EMBL/GenBank/DDBJ whole genome shotgun (WGS) entry which is preliminary data.</text>
</comment>
<dbReference type="GO" id="GO:0008374">
    <property type="term" value="F:O-acyltransferase activity"/>
    <property type="evidence" value="ECO:0007669"/>
    <property type="project" value="InterPro"/>
</dbReference>
<accession>A0AAD9N4H8</accession>
<dbReference type="EMBL" id="JAODUP010000204">
    <property type="protein sequence ID" value="KAK2156832.1"/>
    <property type="molecule type" value="Genomic_DNA"/>
</dbReference>
<dbReference type="Proteomes" id="UP001208570">
    <property type="component" value="Unassembled WGS sequence"/>
</dbReference>
<protein>
    <recommendedName>
        <fullName evidence="3">Lecithin:cholesterol acyltransferase</fullName>
    </recommendedName>
</protein>